<dbReference type="PROSITE" id="PS51450">
    <property type="entry name" value="LRR"/>
    <property type="match status" value="4"/>
</dbReference>
<evidence type="ECO:0000259" key="4">
    <source>
        <dbReference type="PROSITE" id="PS50052"/>
    </source>
</evidence>
<dbReference type="PANTHER" id="PTHR46652">
    <property type="entry name" value="LEUCINE-RICH REPEAT AND IQ DOMAIN-CONTAINING PROTEIN 1-RELATED"/>
    <property type="match status" value="1"/>
</dbReference>
<feature type="domain" description="Guanylate kinase-like" evidence="4">
    <location>
        <begin position="343"/>
        <end position="608"/>
    </location>
</feature>
<dbReference type="SUPFAM" id="SSF52058">
    <property type="entry name" value="L domain-like"/>
    <property type="match status" value="1"/>
</dbReference>
<dbReference type="Gene3D" id="3.40.50.300">
    <property type="entry name" value="P-loop containing nucleotide triphosphate hydrolases"/>
    <property type="match status" value="1"/>
</dbReference>
<gene>
    <name evidence="5" type="ORF">MEUPH1_LOCUS5737</name>
</gene>
<dbReference type="PROSITE" id="PS50052">
    <property type="entry name" value="GUANYLATE_KINASE_2"/>
    <property type="match status" value="1"/>
</dbReference>
<dbReference type="Proteomes" id="UP001160148">
    <property type="component" value="Unassembled WGS sequence"/>
</dbReference>
<dbReference type="EMBL" id="CARXXK010000001">
    <property type="protein sequence ID" value="CAI6349137.1"/>
    <property type="molecule type" value="Genomic_DNA"/>
</dbReference>
<name>A0AAV0VXV4_9HEMI</name>
<protein>
    <recommendedName>
        <fullName evidence="4">Guanylate kinase-like domain-containing protein</fullName>
    </recommendedName>
</protein>
<keyword evidence="6" id="KW-1185">Reference proteome</keyword>
<keyword evidence="1" id="KW-0433">Leucine-rich repeat</keyword>
<keyword evidence="2" id="KW-0677">Repeat</keyword>
<comment type="caution">
    <text evidence="5">The sequence shown here is derived from an EMBL/GenBank/DDBJ whole genome shotgun (WGS) entry which is preliminary data.</text>
</comment>
<dbReference type="InterPro" id="IPR032675">
    <property type="entry name" value="LRR_dom_sf"/>
</dbReference>
<organism evidence="5 6">
    <name type="scientific">Macrosiphum euphorbiae</name>
    <name type="common">potato aphid</name>
    <dbReference type="NCBI Taxonomy" id="13131"/>
    <lineage>
        <taxon>Eukaryota</taxon>
        <taxon>Metazoa</taxon>
        <taxon>Ecdysozoa</taxon>
        <taxon>Arthropoda</taxon>
        <taxon>Hexapoda</taxon>
        <taxon>Insecta</taxon>
        <taxon>Pterygota</taxon>
        <taxon>Neoptera</taxon>
        <taxon>Paraneoptera</taxon>
        <taxon>Hemiptera</taxon>
        <taxon>Sternorrhyncha</taxon>
        <taxon>Aphidomorpha</taxon>
        <taxon>Aphidoidea</taxon>
        <taxon>Aphididae</taxon>
        <taxon>Macrosiphini</taxon>
        <taxon>Macrosiphum</taxon>
    </lineage>
</organism>
<evidence type="ECO:0000313" key="5">
    <source>
        <dbReference type="EMBL" id="CAI6349137.1"/>
    </source>
</evidence>
<accession>A0AAV0VXV4</accession>
<sequence length="647" mass="74588">MPLTNISLNTPDLNRLHPIIIFTRPIQDGVLNRSTLIKGLTNMIRHKEIENYFCFTELALNNLDLENIDIIGDYISLKKLEIHHNVIQDLSALSSLNELEYLDVSHNCLKQILNFRPPKMLYHADYSNNNIEDMDDLSNFWSIAYLDLSYNSIKHVNGLSELNHLIFLNLSHNGIKHIHYSLPCSLMEINLSYNDLETIQLDMSSSMCEILDLSHNKLKLLDFLKNAKQLSVLNLQANMIDDVLQVEYIKTLTNLRLLNVENNDFLKLNIHKQLIFSNNLPLKATIDQTFIKIDDLQELNEMEIHSLLMAEKNVLKSTVLEHLSAGRLSLGAVNYCGYNYRLLPMVILVGPPKTYKKELLNTIFRKHADKFYAAIIYTTNEICKNRTLKTISVAEFNKMNSTGEFVFSYRFLGNSYGLSKDQLSKCTDENKVLITFSNLEGALILKNKGYNPTFVLVLPEDKLSYKIHIYESIQKYYMNQNRSINENKSALNKGTDGQYFNETDNNSSSSPNPDGFSIQSNTAAAVCSLETNTNAAEESETIAYRNNDIKDDFNDPVFNDPCTIFTNECMNNLNIYHNLYEKSLDVFHSLVFIDNFQNATREVMTIMIDVYNKFQTNQKTKIQKQPNKHTREHLQVRHKLLCNELYQ</sequence>
<dbReference type="AlphaFoldDB" id="A0AAV0VXV4"/>
<proteinExistence type="predicted"/>
<feature type="region of interest" description="Disordered" evidence="3">
    <location>
        <begin position="491"/>
        <end position="515"/>
    </location>
</feature>
<reference evidence="5 6" key="1">
    <citation type="submission" date="2023-01" db="EMBL/GenBank/DDBJ databases">
        <authorList>
            <person name="Whitehead M."/>
        </authorList>
    </citation>
    <scope>NUCLEOTIDE SEQUENCE [LARGE SCALE GENOMIC DNA]</scope>
</reference>
<evidence type="ECO:0000256" key="3">
    <source>
        <dbReference type="SAM" id="MobiDB-lite"/>
    </source>
</evidence>
<dbReference type="InterPro" id="IPR008145">
    <property type="entry name" value="GK/Ca_channel_bsu"/>
</dbReference>
<dbReference type="InterPro" id="IPR001611">
    <property type="entry name" value="Leu-rich_rpt"/>
</dbReference>
<dbReference type="InterPro" id="IPR050836">
    <property type="entry name" value="SDS22/Internalin_LRR"/>
</dbReference>
<dbReference type="InterPro" id="IPR027417">
    <property type="entry name" value="P-loop_NTPase"/>
</dbReference>
<evidence type="ECO:0000313" key="6">
    <source>
        <dbReference type="Proteomes" id="UP001160148"/>
    </source>
</evidence>
<dbReference type="Pfam" id="PF00625">
    <property type="entry name" value="Guanylate_kin"/>
    <property type="match status" value="1"/>
</dbReference>
<dbReference type="Gene3D" id="3.80.10.10">
    <property type="entry name" value="Ribonuclease Inhibitor"/>
    <property type="match status" value="1"/>
</dbReference>
<dbReference type="SUPFAM" id="SSF52540">
    <property type="entry name" value="P-loop containing nucleoside triphosphate hydrolases"/>
    <property type="match status" value="1"/>
</dbReference>
<evidence type="ECO:0000256" key="2">
    <source>
        <dbReference type="ARBA" id="ARBA00022737"/>
    </source>
</evidence>
<dbReference type="PANTHER" id="PTHR46652:SF8">
    <property type="entry name" value="LEUCINE RICH REPEAT CONTAINING 23"/>
    <property type="match status" value="1"/>
</dbReference>
<dbReference type="InterPro" id="IPR008144">
    <property type="entry name" value="Guanylate_kin-like_dom"/>
</dbReference>
<evidence type="ECO:0000256" key="1">
    <source>
        <dbReference type="ARBA" id="ARBA00022614"/>
    </source>
</evidence>